<evidence type="ECO:0000256" key="3">
    <source>
        <dbReference type="ARBA" id="ARBA00022538"/>
    </source>
</evidence>
<evidence type="ECO:0000256" key="7">
    <source>
        <dbReference type="ARBA" id="ARBA00023065"/>
    </source>
</evidence>
<dbReference type="Proteomes" id="UP000235220">
    <property type="component" value="Chromosome 5"/>
</dbReference>
<proteinExistence type="inferred from homology"/>
<dbReference type="InterPro" id="IPR038770">
    <property type="entry name" value="Na+/solute_symporter_sf"/>
</dbReference>
<keyword evidence="7" id="KW-0406">Ion transport</keyword>
<dbReference type="InterPro" id="IPR057291">
    <property type="entry name" value="CHX17_2nd"/>
</dbReference>
<organism evidence="13 14">
    <name type="scientific">Juglans regia</name>
    <name type="common">English walnut</name>
    <dbReference type="NCBI Taxonomy" id="51240"/>
    <lineage>
        <taxon>Eukaryota</taxon>
        <taxon>Viridiplantae</taxon>
        <taxon>Streptophyta</taxon>
        <taxon>Embryophyta</taxon>
        <taxon>Tracheophyta</taxon>
        <taxon>Spermatophyta</taxon>
        <taxon>Magnoliopsida</taxon>
        <taxon>eudicotyledons</taxon>
        <taxon>Gunneridae</taxon>
        <taxon>Pentapetalae</taxon>
        <taxon>rosids</taxon>
        <taxon>fabids</taxon>
        <taxon>Fagales</taxon>
        <taxon>Juglandaceae</taxon>
        <taxon>Juglans</taxon>
    </lineage>
</organism>
<comment type="similarity">
    <text evidence="9">Belongs to the monovalent cation:proton antiporter 2 (CPA2) transporter (TC 2.A.37) family. CHX (TC 2.A.37.4) subfamily.</text>
</comment>
<comment type="subcellular location">
    <subcellularLocation>
        <location evidence="1">Membrane</location>
        <topology evidence="1">Multi-pass membrane protein</topology>
    </subcellularLocation>
</comment>
<protein>
    <submittedName>
        <fullName evidence="14">Cation/H(+) antiporter 3-like</fullName>
    </submittedName>
</protein>
<keyword evidence="2" id="KW-0813">Transport</keyword>
<dbReference type="GO" id="GO:0006813">
    <property type="term" value="P:potassium ion transport"/>
    <property type="evidence" value="ECO:0007669"/>
    <property type="project" value="UniProtKB-KW"/>
</dbReference>
<dbReference type="AlphaFoldDB" id="A0A2I4E1S3"/>
<gene>
    <name evidence="14" type="primary">LOC108985486</name>
</gene>
<keyword evidence="5" id="KW-0630">Potassium</keyword>
<dbReference type="InterPro" id="IPR050794">
    <property type="entry name" value="CPA2_transporter"/>
</dbReference>
<dbReference type="Gene3D" id="1.20.1530.20">
    <property type="match status" value="1"/>
</dbReference>
<evidence type="ECO:0000313" key="14">
    <source>
        <dbReference type="RefSeq" id="XP_018813337.1"/>
    </source>
</evidence>
<reference evidence="14" key="1">
    <citation type="submission" date="2025-08" db="UniProtKB">
        <authorList>
            <consortium name="RefSeq"/>
        </authorList>
    </citation>
    <scope>IDENTIFICATION</scope>
    <source>
        <tissue evidence="14">Leaves</tissue>
    </source>
</reference>
<evidence type="ECO:0000256" key="9">
    <source>
        <dbReference type="ARBA" id="ARBA00038341"/>
    </source>
</evidence>
<accession>A0A2I4E1S3</accession>
<keyword evidence="6" id="KW-1133">Transmembrane helix</keyword>
<dbReference type="PANTHER" id="PTHR32468:SF17">
    <property type="entry name" value="CATION_H(+) ANTIPORTER 4"/>
    <property type="match status" value="1"/>
</dbReference>
<dbReference type="Pfam" id="PF23259">
    <property type="entry name" value="CHX17_C"/>
    <property type="match status" value="1"/>
</dbReference>
<feature type="domain" description="Cation/H(+) antiporter central" evidence="11">
    <location>
        <begin position="458"/>
        <end position="589"/>
    </location>
</feature>
<evidence type="ECO:0000313" key="13">
    <source>
        <dbReference type="Proteomes" id="UP000235220"/>
    </source>
</evidence>
<dbReference type="OrthoDB" id="10331209at2759"/>
<dbReference type="PANTHER" id="PTHR32468">
    <property type="entry name" value="CATION/H + ANTIPORTER"/>
    <property type="match status" value="1"/>
</dbReference>
<keyword evidence="4" id="KW-0812">Transmembrane</keyword>
<feature type="domain" description="Cation/H+ exchanger transmembrane" evidence="10">
    <location>
        <begin position="20"/>
        <end position="406"/>
    </location>
</feature>
<dbReference type="GO" id="GO:0012505">
    <property type="term" value="C:endomembrane system"/>
    <property type="evidence" value="ECO:0000318"/>
    <property type="project" value="GO_Central"/>
</dbReference>
<dbReference type="Gramene" id="Jr05_07830_p1">
    <property type="protein sequence ID" value="cds.Jr05_07830_p1"/>
    <property type="gene ID" value="Jr05_07830"/>
</dbReference>
<keyword evidence="3" id="KW-0633">Potassium transport</keyword>
<evidence type="ECO:0000256" key="8">
    <source>
        <dbReference type="ARBA" id="ARBA00023136"/>
    </source>
</evidence>
<sequence length="760" mass="84469">MSSFSLPVLEMQLVLIFTITQASYRIFRPMGVPPFASQLITGMILSPSFLGRFTIFKDLFTIRSQEIIGMLAGFGHVLFLILSAVKMDIGNIERLGKKALYTGIASLLAPTLIGSYLLHAKLAKSWLNGEELLNMSFLLAIHSLTSFPVVIYLLEHLKMLNSELGQFGLSAALVSDFSSLTLLILGSIAKLGKVKGSMYAIKEAGAIFLFLLFVVFAFRPAMFWIVRQTPEGKPVKNIYIYIIMVVMLFSGLFTLSHSMSIFLGPYLVGLAIPYGLPLGPIMIKKLNSFTHNVFHPLFVTTCAMRTDLRLLNFNGRPMIYNAILVSATFLAKMLASFVLSLYYSKMPFNDALAIALIMSFKGAVHLGFYTFFGFFPTGTLRDQSLSFECVVLLLNVIILPILVKFLYDPSRKYACYQKRNILGCRRNQELRVLVCIRRSTNLSAVIRLLGAASSSPARPRLAIYVLHLIKLAEEASRPVFISHQMQKKIPFRNSYSEIVIKAFRHFKRDIQGTAVSVKLFTVVRPSKVMAEGICSLALDKLASFIILPFHRKWSVDGCVASEDSTIQTLNRNVLEHAPCSVGILVDRGHDYNLGLSSTLMLSSDSSTYSVAMIFLGGNDDREALSFAKRMSNKYSKISLTVIHLVSPGSNELDVTNDLENVLDSLALKDVILNNVGDEYVRYLEEIVQDGPQTTSTVCSMVDEYDLIIVGRRHEMESPQTSGLAELSTFPELGIIGDLLASSDLNTRTSVLVVQQQKMII</sequence>
<dbReference type="Pfam" id="PF23256">
    <property type="entry name" value="CHX17_2nd"/>
    <property type="match status" value="1"/>
</dbReference>
<dbReference type="GO" id="GO:1902600">
    <property type="term" value="P:proton transmembrane transport"/>
    <property type="evidence" value="ECO:0007669"/>
    <property type="project" value="InterPro"/>
</dbReference>
<evidence type="ECO:0000259" key="11">
    <source>
        <dbReference type="Pfam" id="PF23256"/>
    </source>
</evidence>
<evidence type="ECO:0000256" key="5">
    <source>
        <dbReference type="ARBA" id="ARBA00022958"/>
    </source>
</evidence>
<dbReference type="GO" id="GO:0015297">
    <property type="term" value="F:antiporter activity"/>
    <property type="evidence" value="ECO:0007669"/>
    <property type="project" value="InterPro"/>
</dbReference>
<dbReference type="GO" id="GO:0016020">
    <property type="term" value="C:membrane"/>
    <property type="evidence" value="ECO:0007669"/>
    <property type="project" value="UniProtKB-SubCell"/>
</dbReference>
<dbReference type="GeneID" id="108985486"/>
<dbReference type="KEGG" id="jre:108985486"/>
<keyword evidence="13" id="KW-1185">Reference proteome</keyword>
<name>A0A2I4E1S3_JUGRE</name>
<dbReference type="GO" id="GO:0006885">
    <property type="term" value="P:regulation of pH"/>
    <property type="evidence" value="ECO:0000318"/>
    <property type="project" value="GO_Central"/>
</dbReference>
<dbReference type="Pfam" id="PF00999">
    <property type="entry name" value="Na_H_Exchanger"/>
    <property type="match status" value="1"/>
</dbReference>
<dbReference type="RefSeq" id="XP_018813337.1">
    <property type="nucleotide sequence ID" value="XM_018957792.2"/>
</dbReference>
<keyword evidence="8" id="KW-0472">Membrane</keyword>
<feature type="domain" description="Cation/H(+) antiporter C-terminal" evidence="12">
    <location>
        <begin position="608"/>
        <end position="756"/>
    </location>
</feature>
<evidence type="ECO:0000256" key="6">
    <source>
        <dbReference type="ARBA" id="ARBA00022989"/>
    </source>
</evidence>
<dbReference type="GO" id="GO:0098662">
    <property type="term" value="P:inorganic cation transmembrane transport"/>
    <property type="evidence" value="ECO:0000318"/>
    <property type="project" value="GO_Central"/>
</dbReference>
<evidence type="ECO:0000259" key="10">
    <source>
        <dbReference type="Pfam" id="PF00999"/>
    </source>
</evidence>
<dbReference type="InterPro" id="IPR006153">
    <property type="entry name" value="Cation/H_exchanger_TM"/>
</dbReference>
<evidence type="ECO:0000259" key="12">
    <source>
        <dbReference type="Pfam" id="PF23259"/>
    </source>
</evidence>
<dbReference type="InterPro" id="IPR057290">
    <property type="entry name" value="CHX17_C"/>
</dbReference>
<evidence type="ECO:0000256" key="4">
    <source>
        <dbReference type="ARBA" id="ARBA00022692"/>
    </source>
</evidence>
<evidence type="ECO:0000256" key="2">
    <source>
        <dbReference type="ARBA" id="ARBA00022448"/>
    </source>
</evidence>
<evidence type="ECO:0000256" key="1">
    <source>
        <dbReference type="ARBA" id="ARBA00004141"/>
    </source>
</evidence>